<evidence type="ECO:0000313" key="2">
    <source>
        <dbReference type="EMBL" id="MFC0626323.1"/>
    </source>
</evidence>
<organism evidence="2 3">
    <name type="scientific">Kribbella deserti</name>
    <dbReference type="NCBI Taxonomy" id="1926257"/>
    <lineage>
        <taxon>Bacteria</taxon>
        <taxon>Bacillati</taxon>
        <taxon>Actinomycetota</taxon>
        <taxon>Actinomycetes</taxon>
        <taxon>Propionibacteriales</taxon>
        <taxon>Kribbellaceae</taxon>
        <taxon>Kribbella</taxon>
    </lineage>
</organism>
<accession>A0ABV6QNV3</accession>
<dbReference type="SUPFAM" id="SSF69304">
    <property type="entry name" value="Tricorn protease N-terminal domain"/>
    <property type="match status" value="1"/>
</dbReference>
<proteinExistence type="predicted"/>
<dbReference type="Proteomes" id="UP001589890">
    <property type="component" value="Unassembled WGS sequence"/>
</dbReference>
<dbReference type="EMBL" id="JBHLTC010000023">
    <property type="protein sequence ID" value="MFC0626323.1"/>
    <property type="molecule type" value="Genomic_DNA"/>
</dbReference>
<comment type="caution">
    <text evidence="2">The sequence shown here is derived from an EMBL/GenBank/DDBJ whole genome shotgun (WGS) entry which is preliminary data.</text>
</comment>
<gene>
    <name evidence="2" type="ORF">ACFFGN_19750</name>
</gene>
<reference evidence="2 3" key="1">
    <citation type="submission" date="2024-09" db="EMBL/GenBank/DDBJ databases">
        <authorList>
            <person name="Sun Q."/>
            <person name="Mori K."/>
        </authorList>
    </citation>
    <scope>NUCLEOTIDE SEQUENCE [LARGE SCALE GENOMIC DNA]</scope>
    <source>
        <strain evidence="2 3">CGMCC 1.15906</strain>
    </source>
</reference>
<evidence type="ECO:0000256" key="1">
    <source>
        <dbReference type="SAM" id="Phobius"/>
    </source>
</evidence>
<name>A0ABV6QNV3_9ACTN</name>
<evidence type="ECO:0000313" key="3">
    <source>
        <dbReference type="Proteomes" id="UP001589890"/>
    </source>
</evidence>
<feature type="transmembrane region" description="Helical" evidence="1">
    <location>
        <begin position="38"/>
        <end position="58"/>
    </location>
</feature>
<dbReference type="RefSeq" id="WP_380049651.1">
    <property type="nucleotide sequence ID" value="NZ_JBHLTC010000023.1"/>
</dbReference>
<keyword evidence="1" id="KW-0472">Membrane</keyword>
<keyword evidence="1" id="KW-0812">Transmembrane</keyword>
<evidence type="ECO:0008006" key="4">
    <source>
        <dbReference type="Google" id="ProtNLM"/>
    </source>
</evidence>
<sequence length="391" mass="42567">MSNDTEARLRDYLEAKALTVADDTPAPIQQFAHRRRHWPVLVAAAAVVALVVPLALHFDDRRSAPEPAMTSTLVWKAGAGKVSTIAKPSALRVPYLLSTPDISEPFAAVYDGKTRVTLPRTQDARLIGRVANGWLLKLTNMGKPSELGILDRAGRFALLTTYADWVALSPDRSKVAVGQIIGKKSRIVSIDLATGRQLDALTAPFDQIHVYGWNRDGVWYSEYNRGNNNPQPRVWQPGSKERVVEMSGFSSLKVAADSDRLVVNVAGNGQGCQKVVSLTASGTFEVVRESCASSKPAIYPFPSPNGEFIANPDRRFALHVDNGKQIKLTGLSGAPDPINNVYEDSNHLLVNAVTSYAFNAPQVINRCDVRSGKCRVVHRQSGKYTIGLGTP</sequence>
<keyword evidence="3" id="KW-1185">Reference proteome</keyword>
<keyword evidence="1" id="KW-1133">Transmembrane helix</keyword>
<protein>
    <recommendedName>
        <fullName evidence="4">WD40 repeat domain-containing protein</fullName>
    </recommendedName>
</protein>